<evidence type="ECO:0000256" key="29">
    <source>
        <dbReference type="PROSITE-ProRule" id="PRU00352"/>
    </source>
</evidence>
<evidence type="ECO:0000256" key="12">
    <source>
        <dbReference type="ARBA" id="ARBA00022777"/>
    </source>
</evidence>
<dbReference type="GO" id="GO:0007169">
    <property type="term" value="P:cell surface receptor protein tyrosine kinase signaling pathway"/>
    <property type="evidence" value="ECO:0007669"/>
    <property type="project" value="InterPro"/>
</dbReference>
<dbReference type="GO" id="GO:0007411">
    <property type="term" value="P:axon guidance"/>
    <property type="evidence" value="ECO:0007669"/>
    <property type="project" value="UniProtKB-ARBA"/>
</dbReference>
<feature type="disulfide bond" evidence="27">
    <location>
        <begin position="510"/>
        <end position="528"/>
    </location>
</feature>
<dbReference type="STRING" id="144197.ENSSPAP00000026271"/>
<dbReference type="Pfam" id="PF01437">
    <property type="entry name" value="PSI"/>
    <property type="match status" value="1"/>
</dbReference>
<feature type="disulfide bond" evidence="27">
    <location>
        <begin position="531"/>
        <end position="541"/>
    </location>
</feature>
<evidence type="ECO:0000256" key="27">
    <source>
        <dbReference type="PIRSR" id="PIRSR000617-3"/>
    </source>
</evidence>
<comment type="similarity">
    <text evidence="2">Belongs to the plexin family.</text>
</comment>
<feature type="disulfide bond" evidence="27">
    <location>
        <begin position="133"/>
        <end position="141"/>
    </location>
</feature>
<dbReference type="InterPro" id="IPR013783">
    <property type="entry name" value="Ig-like_fold"/>
</dbReference>
<dbReference type="Gene3D" id="2.130.10.10">
    <property type="entry name" value="YVTN repeat-like/Quinoprotein amine dehydrogenase"/>
    <property type="match status" value="1"/>
</dbReference>
<dbReference type="InterPro" id="IPR014756">
    <property type="entry name" value="Ig_E-set"/>
</dbReference>
<sequence>MVTLTALLTVCIWIQTQTASGQHRCPSAPPRLVDFTVTYSLPYFQANQSIQNIEVNRYVEPTELYVACQNVIIAVNDTLQTKWEVTTGPIGSPECETCQVCDVEVDPEDPVDTDNQVLLLDPDGFFLPYLYFCGSTQHGICYFIDIGAPKPEAKCLYKKERNSPTDCPDCLASPLGTKVTIVLQGATSLFLTAASVNSTVAQRYPRRSISVMRPLSTEDGFEMRMNVTVLPSLRDSYSIDYIYSFSTTDYVYFLSLQRENPSKSNSTFQTRLGRLPLSTLEMWMYREVVLECRYEPKRRRRSEAFRDIVYNGLQAAYFGRAGKDLADELTVHETEDILYGVFAEVNERGQPQKNSALCAFPLTKVNYAIDRGVDACCKHSTEQLSRGLCHFQPCESCPHESNEGNDACTAKATLVSQPYYRVDLFNSQMRNVLFTSILVTTIGNNTLGHFGTSDGRILQVILTLYRPIVFANYSLGETAVSRTAAVYSKESLLFVVGNKMFRVPSAGPGCSHFMTCSMCLTAPRFMNCSWCSGICSRRQECASQENKDSCAPVITEFFPKTAPAGGETELTLCGSEFQSPLRPAIISGKTHIITVGSGAVCSVLPEKSSNNRLVCKIHETTPNQNLNITLQVHEGEVEGRYSIEGMAQMSGFSFVEPTITEIKPHYGPMFGGTTVTLIGRYLNSGKQRDVYFAGKKCNIQSVSEESGTSSSIICLTAAAAAVGPAPVKVIIDQFQVASTKMFHYRENPVVTSVRPYCSFQRGSKLLIEGQNLDSAYKTVVQYTPKNPVVETLQRVCDGTANATHMECWAPAFPEEMPEDRSEPGVISIHVDGKNNLFKRRFDYYPDAKVIPFETDDNVLLLKPGEDEVSLHHSKLNTVSTCMRISMTIGGVPCNAQVLLNELTCRIPKGLVVPSEGLPVRVSVNREVYDVGTVAYDDSNNTVIAGIVLGIIAALVVGAGLALLVMIHLRKKKRANIESRLSTMLSRSRMGSTLNASPTGDYRRVDLSSQTSGSAGMAFQGLLYAASYDHLAVPLMSRDSISMVSLSSDLLEEVKDVLIPAEMLRIEDSQIIGKGHFGTVYHGYLIDSNKQETHCAVKSLNRITDLGEVDQFLREGIIMKAFHHPNILSLLGIMLPKEGLPLVVLPYMKHGDVRHFIRSEKRNPTVKDLIGFGLQVAMGMEYLAQKKFVHRDLAARNCMLDETFTVKVADFGMARDIYDKEYYSIQDHKRVKLPVKWMAIESLQTQKFTTKSDVWSYGILLWELLTRGASPYPDVDPYDITHYLLKGRRLPQPQFCPDTLYSIMLACWDPEPERRPSFHSLVTEVQHILSCLEGEHYISLKVTYVNLDQPKPYSALTGSADEAEASDLDADGHAAS</sequence>
<dbReference type="InterPro" id="IPR050122">
    <property type="entry name" value="RTK"/>
</dbReference>
<reference evidence="36" key="1">
    <citation type="submission" date="2023-09" db="UniProtKB">
        <authorList>
            <consortium name="Ensembl"/>
        </authorList>
    </citation>
    <scope>IDENTIFICATION</scope>
</reference>
<feature type="disulfide bond" evidence="27">
    <location>
        <begin position="98"/>
        <end position="101"/>
    </location>
</feature>
<evidence type="ECO:0000256" key="30">
    <source>
        <dbReference type="PROSITE-ProRule" id="PRU10141"/>
    </source>
</evidence>
<evidence type="ECO:0000256" key="8">
    <source>
        <dbReference type="ARBA" id="ARBA00022692"/>
    </source>
</evidence>
<keyword evidence="7" id="KW-0165">Cleavage on pair of basic residues</keyword>
<organism evidence="36">
    <name type="scientific">Stegastes partitus</name>
    <name type="common">bicolor damselfish</name>
    <dbReference type="NCBI Taxonomy" id="144197"/>
    <lineage>
        <taxon>Eukaryota</taxon>
        <taxon>Metazoa</taxon>
        <taxon>Chordata</taxon>
        <taxon>Craniata</taxon>
        <taxon>Vertebrata</taxon>
        <taxon>Euteleostomi</taxon>
        <taxon>Actinopterygii</taxon>
        <taxon>Neopterygii</taxon>
        <taxon>Teleostei</taxon>
        <taxon>Neoteleostei</taxon>
        <taxon>Acanthomorphata</taxon>
        <taxon>Ovalentaria</taxon>
        <taxon>Pomacentridae</taxon>
        <taxon>Stegastes</taxon>
    </lineage>
</organism>
<dbReference type="PRINTS" id="PR00109">
    <property type="entry name" value="TYRKINASE"/>
</dbReference>
<dbReference type="Pfam" id="PF01833">
    <property type="entry name" value="TIG"/>
    <property type="match status" value="2"/>
</dbReference>
<name>A0A3B5B0L0_9TELE</name>
<evidence type="ECO:0000256" key="7">
    <source>
        <dbReference type="ARBA" id="ARBA00022685"/>
    </source>
</evidence>
<dbReference type="InterPro" id="IPR020635">
    <property type="entry name" value="Tyr_kinase_cat_dom"/>
</dbReference>
<keyword evidence="21" id="KW-0325">Glycoprotein</keyword>
<dbReference type="PROSITE" id="PS51004">
    <property type="entry name" value="SEMA"/>
    <property type="match status" value="1"/>
</dbReference>
<dbReference type="GO" id="GO:0045087">
    <property type="term" value="P:innate immune response"/>
    <property type="evidence" value="ECO:0007669"/>
    <property type="project" value="UniProtKB-KW"/>
</dbReference>
<evidence type="ECO:0000256" key="23">
    <source>
        <dbReference type="ARBA" id="ARBA00074624"/>
    </source>
</evidence>
<dbReference type="GO" id="GO:0006909">
    <property type="term" value="P:phagocytosis"/>
    <property type="evidence" value="ECO:0007669"/>
    <property type="project" value="TreeGrafter"/>
</dbReference>
<keyword evidence="11 26" id="KW-0547">Nucleotide-binding</keyword>
<dbReference type="FunFam" id="3.30.200.20:FF:000188">
    <property type="entry name" value="Hepatocyte growth factor receptor"/>
    <property type="match status" value="1"/>
</dbReference>
<dbReference type="GO" id="GO:0009615">
    <property type="term" value="P:response to virus"/>
    <property type="evidence" value="ECO:0007669"/>
    <property type="project" value="UniProtKB-ARBA"/>
</dbReference>
<feature type="disulfide bond" evidence="27">
    <location>
        <begin position="167"/>
        <end position="170"/>
    </location>
</feature>
<dbReference type="SUPFAM" id="SSF103575">
    <property type="entry name" value="Plexin repeat"/>
    <property type="match status" value="1"/>
</dbReference>
<dbReference type="SMART" id="SM00423">
    <property type="entry name" value="PSI"/>
    <property type="match status" value="1"/>
</dbReference>
<dbReference type="Pfam" id="PF01403">
    <property type="entry name" value="Sema"/>
    <property type="match status" value="1"/>
</dbReference>
<protein>
    <recommendedName>
        <fullName evidence="23">Macrophage-stimulating protein receptor</fullName>
        <ecNumber evidence="3">2.7.10.1</ecNumber>
    </recommendedName>
    <alternativeName>
        <fullName evidence="24">p185-Ron</fullName>
    </alternativeName>
</protein>
<feature type="binding site" evidence="26">
    <location>
        <begin position="1071"/>
        <end position="1079"/>
    </location>
    <ligand>
        <name>ATP</name>
        <dbReference type="ChEBI" id="CHEBI:30616"/>
    </ligand>
</feature>
<dbReference type="GeneTree" id="ENSGT00940000157842"/>
<feature type="active site" description="Proton acceptor" evidence="25">
    <location>
        <position position="1191"/>
    </location>
</feature>
<keyword evidence="18" id="KW-0829">Tyrosine-protein kinase</keyword>
<feature type="modified residue" description="Phosphotyrosine; by autocatalysis" evidence="28">
    <location>
        <position position="1343"/>
    </location>
</feature>
<dbReference type="FunFam" id="3.30.1680.10:FF:000006">
    <property type="entry name" value="Macrophage-stimulating 1 receptor b"/>
    <property type="match status" value="1"/>
</dbReference>
<dbReference type="SUPFAM" id="SSF56112">
    <property type="entry name" value="Protein kinase-like (PK-like)"/>
    <property type="match status" value="1"/>
</dbReference>
<dbReference type="InterPro" id="IPR008266">
    <property type="entry name" value="Tyr_kinase_AS"/>
</dbReference>
<feature type="signal peptide" evidence="33">
    <location>
        <begin position="1"/>
        <end position="21"/>
    </location>
</feature>
<feature type="binding site" evidence="26">
    <location>
        <begin position="1144"/>
        <end position="1147"/>
    </location>
    <ligand>
        <name>ATP</name>
        <dbReference type="ChEBI" id="CHEBI:30616"/>
    </ligand>
</feature>
<keyword evidence="16 32" id="KW-1133">Transmembrane helix</keyword>
<evidence type="ECO:0000313" key="36">
    <source>
        <dbReference type="Ensembl" id="ENSSPAP00000026271.1"/>
    </source>
</evidence>
<keyword evidence="17 32" id="KW-0472">Membrane</keyword>
<feature type="disulfide bond" evidence="27">
    <location>
        <begin position="516"/>
        <end position="550"/>
    </location>
</feature>
<keyword evidence="12" id="KW-0418">Kinase</keyword>
<dbReference type="InterPro" id="IPR002909">
    <property type="entry name" value="IPT_dom"/>
</dbReference>
<dbReference type="GeneID" id="103360420"/>
<evidence type="ECO:0000256" key="32">
    <source>
        <dbReference type="SAM" id="Phobius"/>
    </source>
</evidence>
<evidence type="ECO:0000313" key="37">
    <source>
        <dbReference type="Proteomes" id="UP000694891"/>
    </source>
</evidence>
<evidence type="ECO:0000256" key="28">
    <source>
        <dbReference type="PIRSR" id="PIRSR000617-4"/>
    </source>
</evidence>
<evidence type="ECO:0000256" key="4">
    <source>
        <dbReference type="ARBA" id="ARBA00022553"/>
    </source>
</evidence>
<evidence type="ECO:0000313" key="38">
    <source>
        <dbReference type="RefSeq" id="XP_008284391.1"/>
    </source>
</evidence>
<dbReference type="OrthoDB" id="9985181at2759"/>
<feature type="domain" description="Protein kinase" evidence="34">
    <location>
        <begin position="1065"/>
        <end position="1329"/>
    </location>
</feature>
<evidence type="ECO:0000256" key="20">
    <source>
        <dbReference type="ARBA" id="ARBA00023170"/>
    </source>
</evidence>
<evidence type="ECO:0000256" key="31">
    <source>
        <dbReference type="SAM" id="MobiDB-lite"/>
    </source>
</evidence>
<comment type="caution">
    <text evidence="29">Lacks conserved residue(s) required for the propagation of feature annotation.</text>
</comment>
<keyword evidence="5" id="KW-0399">Innate immunity</keyword>
<proteinExistence type="inferred from homology"/>
<dbReference type="SUPFAM" id="SSF81296">
    <property type="entry name" value="E set domains"/>
    <property type="match status" value="3"/>
</dbReference>
<dbReference type="EC" id="2.7.10.1" evidence="3"/>
<evidence type="ECO:0000256" key="33">
    <source>
        <dbReference type="SAM" id="SignalP"/>
    </source>
</evidence>
<dbReference type="InterPro" id="IPR011009">
    <property type="entry name" value="Kinase-like_dom_sf"/>
</dbReference>
<evidence type="ECO:0000256" key="5">
    <source>
        <dbReference type="ARBA" id="ARBA00022588"/>
    </source>
</evidence>
<evidence type="ECO:0000256" key="22">
    <source>
        <dbReference type="ARBA" id="ARBA00051243"/>
    </source>
</evidence>
<keyword evidence="8 32" id="KW-0812">Transmembrane</keyword>
<dbReference type="SUPFAM" id="SSF101912">
    <property type="entry name" value="Sema domain"/>
    <property type="match status" value="1"/>
</dbReference>
<dbReference type="FunFam" id="1.10.510.10:FF:000093">
    <property type="entry name" value="Hepatocyte growth factor receptor"/>
    <property type="match status" value="1"/>
</dbReference>
<comment type="subcellular location">
    <subcellularLocation>
        <location evidence="1">Membrane</location>
        <topology evidence="1">Single-pass type I membrane protein</topology>
    </subcellularLocation>
</comment>
<dbReference type="PANTHER" id="PTHR24416:SF564">
    <property type="entry name" value="MACROPHAGE-STIMULATING PROTEIN RECEPTOR"/>
    <property type="match status" value="1"/>
</dbReference>
<keyword evidence="15" id="KW-0391">Immunity</keyword>
<feature type="disulfide bond" evidence="27">
    <location>
        <begin position="292"/>
        <end position="358"/>
    </location>
</feature>
<keyword evidence="6" id="KW-0808">Transferase</keyword>
<reference evidence="38" key="2">
    <citation type="submission" date="2025-04" db="UniProtKB">
        <authorList>
            <consortium name="RefSeq"/>
        </authorList>
    </citation>
    <scope>IDENTIFICATION</scope>
</reference>
<dbReference type="GO" id="GO:0043235">
    <property type="term" value="C:receptor complex"/>
    <property type="evidence" value="ECO:0007669"/>
    <property type="project" value="TreeGrafter"/>
</dbReference>
<keyword evidence="20" id="KW-0675">Receptor</keyword>
<evidence type="ECO:0000256" key="9">
    <source>
        <dbReference type="ARBA" id="ARBA00022729"/>
    </source>
</evidence>
<dbReference type="RefSeq" id="XP_008284391.1">
    <property type="nucleotide sequence ID" value="XM_008286169.1"/>
</dbReference>
<dbReference type="InterPro" id="IPR002165">
    <property type="entry name" value="Plexin_repeat"/>
</dbReference>
<evidence type="ECO:0000256" key="14">
    <source>
        <dbReference type="ARBA" id="ARBA00022843"/>
    </source>
</evidence>
<dbReference type="Pfam" id="PF07714">
    <property type="entry name" value="PK_Tyr_Ser-Thr"/>
    <property type="match status" value="1"/>
</dbReference>
<dbReference type="SMART" id="SM00219">
    <property type="entry name" value="TyrKc"/>
    <property type="match status" value="1"/>
</dbReference>
<dbReference type="Gene3D" id="1.10.510.10">
    <property type="entry name" value="Transferase(Phosphotransferase) domain 1"/>
    <property type="match status" value="1"/>
</dbReference>
<keyword evidence="4" id="KW-0597">Phosphoprotein</keyword>
<dbReference type="InterPro" id="IPR001245">
    <property type="entry name" value="Ser-Thr/Tyr_kinase_cat_dom"/>
</dbReference>
<dbReference type="PIRSF" id="PIRSF000617">
    <property type="entry name" value="TyrPK_HGF-R"/>
    <property type="match status" value="1"/>
</dbReference>
<keyword evidence="9 33" id="KW-0732">Signal</keyword>
<keyword evidence="19 27" id="KW-1015">Disulfide bond</keyword>
<evidence type="ECO:0000259" key="35">
    <source>
        <dbReference type="PROSITE" id="PS51004"/>
    </source>
</evidence>
<evidence type="ECO:0000256" key="3">
    <source>
        <dbReference type="ARBA" id="ARBA00011902"/>
    </source>
</evidence>
<keyword evidence="14" id="KW-0832">Ubl conjugation</keyword>
<gene>
    <name evidence="38" type="primary">LOC103360420</name>
</gene>
<feature type="chain" id="PRO_5044592102" description="Macrophage-stimulating protein receptor" evidence="33">
    <location>
        <begin position="22"/>
        <end position="1375"/>
    </location>
</feature>
<dbReference type="Proteomes" id="UP000694891">
    <property type="component" value="Unplaced"/>
</dbReference>
<feature type="binding site" evidence="26 30">
    <location>
        <position position="1097"/>
    </location>
    <ligand>
        <name>ATP</name>
        <dbReference type="ChEBI" id="CHEBI:30616"/>
    </ligand>
</feature>
<dbReference type="InterPro" id="IPR017441">
    <property type="entry name" value="Protein_kinase_ATP_BS"/>
</dbReference>
<dbReference type="InterPro" id="IPR016244">
    <property type="entry name" value="Tyr_kinase_HGF/MSP_rcpt"/>
</dbReference>
<evidence type="ECO:0000256" key="25">
    <source>
        <dbReference type="PIRSR" id="PIRSR000617-1"/>
    </source>
</evidence>
<dbReference type="Gene3D" id="3.30.200.20">
    <property type="entry name" value="Phosphorylase Kinase, domain 1"/>
    <property type="match status" value="1"/>
</dbReference>
<feature type="modified residue" description="Phosphotyrosine; by autocatalysis" evidence="28">
    <location>
        <position position="1222"/>
    </location>
</feature>
<evidence type="ECO:0000256" key="26">
    <source>
        <dbReference type="PIRSR" id="PIRSR000617-2"/>
    </source>
</evidence>
<dbReference type="GO" id="GO:0005524">
    <property type="term" value="F:ATP binding"/>
    <property type="evidence" value="ECO:0007669"/>
    <property type="project" value="UniProtKB-UniRule"/>
</dbReference>
<evidence type="ECO:0000256" key="18">
    <source>
        <dbReference type="ARBA" id="ARBA00023137"/>
    </source>
</evidence>
<dbReference type="GO" id="GO:0004714">
    <property type="term" value="F:transmembrane receptor protein tyrosine kinase activity"/>
    <property type="evidence" value="ECO:0007669"/>
    <property type="project" value="UniProtKB-EC"/>
</dbReference>
<dbReference type="InterPro" id="IPR015943">
    <property type="entry name" value="WD40/YVTN_repeat-like_dom_sf"/>
</dbReference>
<dbReference type="GO" id="GO:0016477">
    <property type="term" value="P:cell migration"/>
    <property type="evidence" value="ECO:0007669"/>
    <property type="project" value="TreeGrafter"/>
</dbReference>
<comment type="catalytic activity">
    <reaction evidence="22">
        <text>L-tyrosyl-[protein] + ATP = O-phospho-L-tyrosyl-[protein] + ADP + H(+)</text>
        <dbReference type="Rhea" id="RHEA:10596"/>
        <dbReference type="Rhea" id="RHEA-COMP:10136"/>
        <dbReference type="Rhea" id="RHEA-COMP:20101"/>
        <dbReference type="ChEBI" id="CHEBI:15378"/>
        <dbReference type="ChEBI" id="CHEBI:30616"/>
        <dbReference type="ChEBI" id="CHEBI:46858"/>
        <dbReference type="ChEBI" id="CHEBI:61978"/>
        <dbReference type="ChEBI" id="CHEBI:456216"/>
        <dbReference type="EC" id="2.7.10.1"/>
    </reaction>
</comment>
<evidence type="ECO:0000256" key="24">
    <source>
        <dbReference type="ARBA" id="ARBA00083775"/>
    </source>
</evidence>
<evidence type="ECO:0000256" key="1">
    <source>
        <dbReference type="ARBA" id="ARBA00004479"/>
    </source>
</evidence>
<dbReference type="FunFam" id="2.60.40.10:FF:000213">
    <property type="entry name" value="Hepatocyte growth factor receptor"/>
    <property type="match status" value="1"/>
</dbReference>
<dbReference type="CDD" id="cd05058">
    <property type="entry name" value="PTKc_Met_Ron"/>
    <property type="match status" value="1"/>
</dbReference>
<dbReference type="PROSITE" id="PS50011">
    <property type="entry name" value="PROTEIN_KINASE_DOM"/>
    <property type="match status" value="1"/>
</dbReference>
<dbReference type="CDD" id="cd00603">
    <property type="entry name" value="IPT_PCSR"/>
    <property type="match status" value="1"/>
</dbReference>
<keyword evidence="37" id="KW-1185">Reference proteome</keyword>
<accession>A0A3B5B0L0</accession>
<dbReference type="PROSITE" id="PS00107">
    <property type="entry name" value="PROTEIN_KINASE_ATP"/>
    <property type="match status" value="1"/>
</dbReference>
<dbReference type="GO" id="GO:0005886">
    <property type="term" value="C:plasma membrane"/>
    <property type="evidence" value="ECO:0007669"/>
    <property type="project" value="TreeGrafter"/>
</dbReference>
<dbReference type="InterPro" id="IPR036352">
    <property type="entry name" value="Semap_dom_sf"/>
</dbReference>
<dbReference type="InterPro" id="IPR000719">
    <property type="entry name" value="Prot_kinase_dom"/>
</dbReference>
<feature type="transmembrane region" description="Helical" evidence="32">
    <location>
        <begin position="942"/>
        <end position="966"/>
    </location>
</feature>
<dbReference type="InterPro" id="IPR016201">
    <property type="entry name" value="PSI"/>
</dbReference>
<feature type="domain" description="Sema" evidence="35">
    <location>
        <begin position="24"/>
        <end position="505"/>
    </location>
</feature>
<dbReference type="SMART" id="SM00429">
    <property type="entry name" value="IPT"/>
    <property type="match status" value="3"/>
</dbReference>
<evidence type="ECO:0000256" key="2">
    <source>
        <dbReference type="ARBA" id="ARBA00010297"/>
    </source>
</evidence>
<evidence type="ECO:0000256" key="10">
    <source>
        <dbReference type="ARBA" id="ARBA00022737"/>
    </source>
</evidence>
<keyword evidence="10" id="KW-0677">Repeat</keyword>
<feature type="modified residue" description="Phosphotyrosine; by autocatalysis" evidence="28">
    <location>
        <position position="1336"/>
    </location>
</feature>
<dbReference type="PANTHER" id="PTHR24416">
    <property type="entry name" value="TYROSINE-PROTEIN KINASE RECEPTOR"/>
    <property type="match status" value="1"/>
</dbReference>
<feature type="disulfide bond" evidence="27">
    <location>
        <begin position="376"/>
        <end position="397"/>
    </location>
</feature>
<dbReference type="Gene3D" id="2.60.40.10">
    <property type="entry name" value="Immunoglobulins"/>
    <property type="match status" value="2"/>
</dbReference>
<feature type="binding site" evidence="26">
    <location>
        <position position="1195"/>
    </location>
    <ligand>
        <name>ATP</name>
        <dbReference type="ChEBI" id="CHEBI:30616"/>
    </ligand>
</feature>
<evidence type="ECO:0000256" key="21">
    <source>
        <dbReference type="ARBA" id="ARBA00023180"/>
    </source>
</evidence>
<evidence type="ECO:0000256" key="15">
    <source>
        <dbReference type="ARBA" id="ARBA00022859"/>
    </source>
</evidence>
<evidence type="ECO:0000256" key="19">
    <source>
        <dbReference type="ARBA" id="ARBA00023157"/>
    </source>
</evidence>
<evidence type="ECO:0000256" key="13">
    <source>
        <dbReference type="ARBA" id="ARBA00022840"/>
    </source>
</evidence>
<feature type="modified residue" description="Phosphotyrosine; by autocatalysis" evidence="28">
    <location>
        <position position="1221"/>
    </location>
</feature>
<feature type="region of interest" description="Disordered" evidence="31">
    <location>
        <begin position="1355"/>
        <end position="1375"/>
    </location>
</feature>
<evidence type="ECO:0000259" key="34">
    <source>
        <dbReference type="PROSITE" id="PS50011"/>
    </source>
</evidence>
<evidence type="ECO:0000256" key="16">
    <source>
        <dbReference type="ARBA" id="ARBA00022989"/>
    </source>
</evidence>
<dbReference type="PROSITE" id="PS00109">
    <property type="entry name" value="PROTEIN_KINASE_TYR"/>
    <property type="match status" value="1"/>
</dbReference>
<evidence type="ECO:0000256" key="17">
    <source>
        <dbReference type="ARBA" id="ARBA00023136"/>
    </source>
</evidence>
<dbReference type="FunFam" id="2.130.10.10:FF:000194">
    <property type="entry name" value="Macrophage-stimulating 1 receptor a"/>
    <property type="match status" value="1"/>
</dbReference>
<dbReference type="InterPro" id="IPR001627">
    <property type="entry name" value="Semap_dom"/>
</dbReference>
<evidence type="ECO:0000256" key="6">
    <source>
        <dbReference type="ARBA" id="ARBA00022679"/>
    </source>
</evidence>
<dbReference type="Ensembl" id="ENSSPAT00000026701.1">
    <property type="protein sequence ID" value="ENSSPAP00000026271.1"/>
    <property type="gene ID" value="ENSSPAG00000019825.1"/>
</dbReference>
<feature type="disulfide bond" evidence="27">
    <location>
        <begin position="519"/>
        <end position="535"/>
    </location>
</feature>
<evidence type="ECO:0000256" key="11">
    <source>
        <dbReference type="ARBA" id="ARBA00022741"/>
    </source>
</evidence>
<dbReference type="SMART" id="SM00630">
    <property type="entry name" value="Sema"/>
    <property type="match status" value="1"/>
</dbReference>
<keyword evidence="13 26" id="KW-0067">ATP-binding</keyword>
<dbReference type="Gene3D" id="3.30.1680.10">
    <property type="entry name" value="ligand-binding face of the semaphorins, domain 2"/>
    <property type="match status" value="1"/>
</dbReference>